<sequence length="456" mass="52035">MKNVLLFFSILLSFFANSQNKQVLYDFAELPQTLLLNPAIETNYKFHIGVPLLSGISSEFGVTNFNLSDLFLSDGRTINNKVSEVLNRLTSRDYTKINTQIEVLSGGFRFDDKTYFSFGFYEEIDGIGYFPKDAIRLLNEGNGAYINSNFSASQLLYKVDFSGVLHAGITRKIDEKLTIGGRFKIYSSALNIESTNNSGTFTTNEGNNNIYIHYLDNIDVNFRTSGLVKDNEYIEDPNEYLKNTFLGGNLGLGFDFGFSYNITPQLQLSGSLLDIGFVTHKKNIKNTLAKGNFIFEGVDFEFDSSNPRNYWEEINDRFIEELPTQENNDSYTSWRPAKLNAAIKYSFGEKRSKYCYDNTYKDFYTDAIGAQLYSVFRPLSQQFALTGFYQKSFNKNLHAKVTYTIDDYSAYNVGFGLSAQIWKINFYGIFDNIIQYKNLSSANNISFQLGFNLIFN</sequence>
<dbReference type="KEGG" id="phal:H9I45_07540"/>
<feature type="chain" id="PRO_5032756471" description="DUF5723 domain-containing protein" evidence="1">
    <location>
        <begin position="19"/>
        <end position="456"/>
    </location>
</feature>
<dbReference type="OrthoDB" id="975426at2"/>
<protein>
    <recommendedName>
        <fullName evidence="2">DUF5723 domain-containing protein</fullName>
    </recommendedName>
</protein>
<evidence type="ECO:0000256" key="1">
    <source>
        <dbReference type="SAM" id="SignalP"/>
    </source>
</evidence>
<evidence type="ECO:0000313" key="4">
    <source>
        <dbReference type="Proteomes" id="UP000516764"/>
    </source>
</evidence>
<gene>
    <name evidence="3" type="ORF">H9I45_07540</name>
</gene>
<dbReference type="RefSeq" id="WP_088354732.1">
    <property type="nucleotide sequence ID" value="NZ_CP061813.1"/>
</dbReference>
<evidence type="ECO:0000259" key="2">
    <source>
        <dbReference type="Pfam" id="PF18990"/>
    </source>
</evidence>
<dbReference type="AlphaFoldDB" id="A0A7L8AJV7"/>
<evidence type="ECO:0000313" key="3">
    <source>
        <dbReference type="EMBL" id="QOD62285.1"/>
    </source>
</evidence>
<name>A0A7L8AJV7_9FLAO</name>
<proteinExistence type="predicted"/>
<dbReference type="Proteomes" id="UP000516764">
    <property type="component" value="Chromosome"/>
</dbReference>
<reference evidence="3 4" key="1">
    <citation type="journal article" date="2016" name="Int. J. Syst. Evol. Microbiol.">
        <title>Polaribacter haliotis sp. nov., isolated from the gut of abalone Haliotis discus hannai.</title>
        <authorList>
            <person name="Kim Y.O."/>
            <person name="Park I.S."/>
            <person name="Park S."/>
            <person name="Nam B.H."/>
            <person name="Park J.M."/>
            <person name="Kim D.G."/>
            <person name="Yoon J.H."/>
        </authorList>
    </citation>
    <scope>NUCLEOTIDE SEQUENCE [LARGE SCALE GENOMIC DNA]</scope>
    <source>
        <strain evidence="3 4">KCTC 52418</strain>
    </source>
</reference>
<keyword evidence="4" id="KW-1185">Reference proteome</keyword>
<dbReference type="EMBL" id="CP061813">
    <property type="protein sequence ID" value="QOD62285.1"/>
    <property type="molecule type" value="Genomic_DNA"/>
</dbReference>
<keyword evidence="1" id="KW-0732">Signal</keyword>
<dbReference type="Pfam" id="PF18990">
    <property type="entry name" value="DUF5723"/>
    <property type="match status" value="1"/>
</dbReference>
<feature type="domain" description="DUF5723" evidence="2">
    <location>
        <begin position="38"/>
        <end position="431"/>
    </location>
</feature>
<accession>A0A7L8AJV7</accession>
<feature type="signal peptide" evidence="1">
    <location>
        <begin position="1"/>
        <end position="18"/>
    </location>
</feature>
<dbReference type="InterPro" id="IPR043781">
    <property type="entry name" value="DUF5723"/>
</dbReference>
<organism evidence="3 4">
    <name type="scientific">Polaribacter haliotis</name>
    <dbReference type="NCBI Taxonomy" id="1888915"/>
    <lineage>
        <taxon>Bacteria</taxon>
        <taxon>Pseudomonadati</taxon>
        <taxon>Bacteroidota</taxon>
        <taxon>Flavobacteriia</taxon>
        <taxon>Flavobacteriales</taxon>
        <taxon>Flavobacteriaceae</taxon>
    </lineage>
</organism>